<evidence type="ECO:0000256" key="1">
    <source>
        <dbReference type="SAM" id="MobiDB-lite"/>
    </source>
</evidence>
<accession>A0AAV7PU23</accession>
<gene>
    <name evidence="2" type="ORF">NDU88_009736</name>
</gene>
<dbReference type="Proteomes" id="UP001066276">
    <property type="component" value="Chromosome 7"/>
</dbReference>
<organism evidence="2 3">
    <name type="scientific">Pleurodeles waltl</name>
    <name type="common">Iberian ribbed newt</name>
    <dbReference type="NCBI Taxonomy" id="8319"/>
    <lineage>
        <taxon>Eukaryota</taxon>
        <taxon>Metazoa</taxon>
        <taxon>Chordata</taxon>
        <taxon>Craniata</taxon>
        <taxon>Vertebrata</taxon>
        <taxon>Euteleostomi</taxon>
        <taxon>Amphibia</taxon>
        <taxon>Batrachia</taxon>
        <taxon>Caudata</taxon>
        <taxon>Salamandroidea</taxon>
        <taxon>Salamandridae</taxon>
        <taxon>Pleurodelinae</taxon>
        <taxon>Pleurodeles</taxon>
    </lineage>
</organism>
<keyword evidence="3" id="KW-1185">Reference proteome</keyword>
<feature type="compositionally biased region" description="Low complexity" evidence="1">
    <location>
        <begin position="133"/>
        <end position="147"/>
    </location>
</feature>
<reference evidence="2" key="1">
    <citation type="journal article" date="2022" name="bioRxiv">
        <title>Sequencing and chromosome-scale assembly of the giantPleurodeles waltlgenome.</title>
        <authorList>
            <person name="Brown T."/>
            <person name="Elewa A."/>
            <person name="Iarovenko S."/>
            <person name="Subramanian E."/>
            <person name="Araus A.J."/>
            <person name="Petzold A."/>
            <person name="Susuki M."/>
            <person name="Suzuki K.-i.T."/>
            <person name="Hayashi T."/>
            <person name="Toyoda A."/>
            <person name="Oliveira C."/>
            <person name="Osipova E."/>
            <person name="Leigh N.D."/>
            <person name="Simon A."/>
            <person name="Yun M.H."/>
        </authorList>
    </citation>
    <scope>NUCLEOTIDE SEQUENCE</scope>
    <source>
        <strain evidence="2">20211129_DDA</strain>
        <tissue evidence="2">Liver</tissue>
    </source>
</reference>
<dbReference type="AlphaFoldDB" id="A0AAV7PU23"/>
<name>A0AAV7PU23_PLEWA</name>
<evidence type="ECO:0000313" key="2">
    <source>
        <dbReference type="EMBL" id="KAJ1131399.1"/>
    </source>
</evidence>
<feature type="region of interest" description="Disordered" evidence="1">
    <location>
        <begin position="128"/>
        <end position="149"/>
    </location>
</feature>
<proteinExistence type="predicted"/>
<comment type="caution">
    <text evidence="2">The sequence shown here is derived from an EMBL/GenBank/DDBJ whole genome shotgun (WGS) entry which is preliminary data.</text>
</comment>
<sequence>MARIQATVRYPRGARHAPLIQTLPYKPTICTPCGDSRLVSLSQPQVPLVNWVTTPHGTFSPSAMRNPSLMGGHGRRECSEDPVTFPTGSTLHHGRSTRLQATHAACTLLTAGSSCAVIQHPGKASLTCRGPRAHTAPGHATGTGAAPLRPPKAPVVPLSAVGLLQAPQGLVR</sequence>
<protein>
    <submittedName>
        <fullName evidence="2">Uncharacterized protein</fullName>
    </submittedName>
</protein>
<dbReference type="EMBL" id="JANPWB010000011">
    <property type="protein sequence ID" value="KAJ1131399.1"/>
    <property type="molecule type" value="Genomic_DNA"/>
</dbReference>
<evidence type="ECO:0000313" key="3">
    <source>
        <dbReference type="Proteomes" id="UP001066276"/>
    </source>
</evidence>